<keyword evidence="7" id="KW-1185">Reference proteome</keyword>
<keyword evidence="4" id="KW-0804">Transcription</keyword>
<sequence>MLNVWRLRILDVFERTGTVRATADELALSPSAVSQQLSALEAESGVALFERRGRALLLTPAGAALAERSRDVLESLDEIEAELSDARTEPTGKVRLGGFASSLSPLLIPAVRALASEHPRLEVELLEIEPREAVAALHQGRLDLAVTVDEADGTLVSPALSVTALSSDPLMAVLPAGHPLAGHSSIVLADLAGERWALDHEGTYLGDLVPRECRRAGFEPRVAGRFSSYGVLLAHVAATDSVAVLPELAVDPRMPVVARPVTALADRRIVVASRRGAAARPALRAVVDALALVARS</sequence>
<organism evidence="6 7">
    <name type="scientific">Antiquaquibacter oligotrophicus</name>
    <dbReference type="NCBI Taxonomy" id="2880260"/>
    <lineage>
        <taxon>Bacteria</taxon>
        <taxon>Bacillati</taxon>
        <taxon>Actinomycetota</taxon>
        <taxon>Actinomycetes</taxon>
        <taxon>Micrococcales</taxon>
        <taxon>Microbacteriaceae</taxon>
        <taxon>Antiquaquibacter</taxon>
    </lineage>
</organism>
<evidence type="ECO:0000313" key="7">
    <source>
        <dbReference type="Proteomes" id="UP001160142"/>
    </source>
</evidence>
<dbReference type="Gene3D" id="1.10.10.10">
    <property type="entry name" value="Winged helix-like DNA-binding domain superfamily/Winged helix DNA-binding domain"/>
    <property type="match status" value="1"/>
</dbReference>
<dbReference type="Pfam" id="PF03466">
    <property type="entry name" value="LysR_substrate"/>
    <property type="match status" value="1"/>
</dbReference>
<dbReference type="EMBL" id="JARXVQ010000001">
    <property type="protein sequence ID" value="MDH6180210.1"/>
    <property type="molecule type" value="Genomic_DNA"/>
</dbReference>
<accession>A0ABT6KJN8</accession>
<dbReference type="SUPFAM" id="SSF46785">
    <property type="entry name" value="Winged helix' DNA-binding domain"/>
    <property type="match status" value="1"/>
</dbReference>
<dbReference type="Proteomes" id="UP001160142">
    <property type="component" value="Unassembled WGS sequence"/>
</dbReference>
<evidence type="ECO:0000313" key="6">
    <source>
        <dbReference type="EMBL" id="MDH6180210.1"/>
    </source>
</evidence>
<evidence type="ECO:0000256" key="3">
    <source>
        <dbReference type="ARBA" id="ARBA00023125"/>
    </source>
</evidence>
<dbReference type="InterPro" id="IPR036390">
    <property type="entry name" value="WH_DNA-bd_sf"/>
</dbReference>
<dbReference type="Gene3D" id="3.40.190.10">
    <property type="entry name" value="Periplasmic binding protein-like II"/>
    <property type="match status" value="2"/>
</dbReference>
<proteinExistence type="inferred from homology"/>
<comment type="similarity">
    <text evidence="1">Belongs to the LysR transcriptional regulatory family.</text>
</comment>
<dbReference type="InterPro" id="IPR005119">
    <property type="entry name" value="LysR_subst-bd"/>
</dbReference>
<reference evidence="6 7" key="1">
    <citation type="submission" date="2023-04" db="EMBL/GenBank/DDBJ databases">
        <title>Genome Encyclopedia of Bacteria and Archaea VI: Functional Genomics of Type Strains.</title>
        <authorList>
            <person name="Whitman W."/>
        </authorList>
    </citation>
    <scope>NUCLEOTIDE SEQUENCE [LARGE SCALE GENOMIC DNA]</scope>
    <source>
        <strain evidence="6 7">SG_E_30_P1</strain>
    </source>
</reference>
<dbReference type="RefSeq" id="WP_322132573.1">
    <property type="nucleotide sequence ID" value="NZ_CP085036.1"/>
</dbReference>
<evidence type="ECO:0000259" key="5">
    <source>
        <dbReference type="PROSITE" id="PS50931"/>
    </source>
</evidence>
<keyword evidence="2" id="KW-0805">Transcription regulation</keyword>
<evidence type="ECO:0000256" key="2">
    <source>
        <dbReference type="ARBA" id="ARBA00023015"/>
    </source>
</evidence>
<keyword evidence="3 6" id="KW-0238">DNA-binding</keyword>
<feature type="domain" description="HTH lysR-type" evidence="5">
    <location>
        <begin position="7"/>
        <end position="59"/>
    </location>
</feature>
<dbReference type="PANTHER" id="PTHR30346:SF29">
    <property type="entry name" value="LYSR SUBSTRATE-BINDING"/>
    <property type="match status" value="1"/>
</dbReference>
<comment type="caution">
    <text evidence="6">The sequence shown here is derived from an EMBL/GenBank/DDBJ whole genome shotgun (WGS) entry which is preliminary data.</text>
</comment>
<dbReference type="GO" id="GO:0003677">
    <property type="term" value="F:DNA binding"/>
    <property type="evidence" value="ECO:0007669"/>
    <property type="project" value="UniProtKB-KW"/>
</dbReference>
<evidence type="ECO:0000256" key="4">
    <source>
        <dbReference type="ARBA" id="ARBA00023163"/>
    </source>
</evidence>
<dbReference type="CDD" id="cd08423">
    <property type="entry name" value="PBP2_LTTR_like_6"/>
    <property type="match status" value="1"/>
</dbReference>
<dbReference type="PANTHER" id="PTHR30346">
    <property type="entry name" value="TRANSCRIPTIONAL DUAL REGULATOR HCAR-RELATED"/>
    <property type="match status" value="1"/>
</dbReference>
<name>A0ABT6KJN8_9MICO</name>
<protein>
    <submittedName>
        <fullName evidence="6">DNA-binding transcriptional LysR family regulator</fullName>
    </submittedName>
</protein>
<dbReference type="InterPro" id="IPR036388">
    <property type="entry name" value="WH-like_DNA-bd_sf"/>
</dbReference>
<gene>
    <name evidence="6" type="ORF">M2152_000392</name>
</gene>
<evidence type="ECO:0000256" key="1">
    <source>
        <dbReference type="ARBA" id="ARBA00009437"/>
    </source>
</evidence>
<dbReference type="SUPFAM" id="SSF53850">
    <property type="entry name" value="Periplasmic binding protein-like II"/>
    <property type="match status" value="1"/>
</dbReference>
<dbReference type="Pfam" id="PF00126">
    <property type="entry name" value="HTH_1"/>
    <property type="match status" value="1"/>
</dbReference>
<dbReference type="PROSITE" id="PS50931">
    <property type="entry name" value="HTH_LYSR"/>
    <property type="match status" value="1"/>
</dbReference>
<dbReference type="InterPro" id="IPR000847">
    <property type="entry name" value="LysR_HTH_N"/>
</dbReference>